<name>A0AAD6XE37_9AGAR</name>
<reference evidence="3" key="1">
    <citation type="submission" date="2023-03" db="EMBL/GenBank/DDBJ databases">
        <title>Massive genome expansion in bonnet fungi (Mycena s.s.) driven by repeated elements and novel gene families across ecological guilds.</title>
        <authorList>
            <consortium name="Lawrence Berkeley National Laboratory"/>
            <person name="Harder C.B."/>
            <person name="Miyauchi S."/>
            <person name="Viragh M."/>
            <person name="Kuo A."/>
            <person name="Thoen E."/>
            <person name="Andreopoulos B."/>
            <person name="Lu D."/>
            <person name="Skrede I."/>
            <person name="Drula E."/>
            <person name="Henrissat B."/>
            <person name="Morin E."/>
            <person name="Kohler A."/>
            <person name="Barry K."/>
            <person name="LaButti K."/>
            <person name="Morin E."/>
            <person name="Salamov A."/>
            <person name="Lipzen A."/>
            <person name="Mereny Z."/>
            <person name="Hegedus B."/>
            <person name="Baldrian P."/>
            <person name="Stursova M."/>
            <person name="Weitz H."/>
            <person name="Taylor A."/>
            <person name="Grigoriev I.V."/>
            <person name="Nagy L.G."/>
            <person name="Martin F."/>
            <person name="Kauserud H."/>
        </authorList>
    </citation>
    <scope>NUCLEOTIDE SEQUENCE</scope>
    <source>
        <strain evidence="3">CBHHK200</strain>
    </source>
</reference>
<keyword evidence="2" id="KW-0472">Membrane</keyword>
<evidence type="ECO:0000256" key="1">
    <source>
        <dbReference type="SAM" id="MobiDB-lite"/>
    </source>
</evidence>
<feature type="transmembrane region" description="Helical" evidence="2">
    <location>
        <begin position="12"/>
        <end position="38"/>
    </location>
</feature>
<gene>
    <name evidence="3" type="ORF">C8F04DRAFT_111043</name>
</gene>
<evidence type="ECO:0000313" key="3">
    <source>
        <dbReference type="EMBL" id="KAJ7041904.1"/>
    </source>
</evidence>
<proteinExistence type="predicted"/>
<keyword evidence="2" id="KW-0812">Transmembrane</keyword>
<keyword evidence="2" id="KW-1133">Transmembrane helix</keyword>
<feature type="compositionally biased region" description="Basic and acidic residues" evidence="1">
    <location>
        <begin position="255"/>
        <end position="264"/>
    </location>
</feature>
<feature type="compositionally biased region" description="Polar residues" evidence="1">
    <location>
        <begin position="171"/>
        <end position="197"/>
    </location>
</feature>
<feature type="region of interest" description="Disordered" evidence="1">
    <location>
        <begin position="241"/>
        <end position="281"/>
    </location>
</feature>
<organism evidence="3 4">
    <name type="scientific">Mycena alexandri</name>
    <dbReference type="NCBI Taxonomy" id="1745969"/>
    <lineage>
        <taxon>Eukaryota</taxon>
        <taxon>Fungi</taxon>
        <taxon>Dikarya</taxon>
        <taxon>Basidiomycota</taxon>
        <taxon>Agaricomycotina</taxon>
        <taxon>Agaricomycetes</taxon>
        <taxon>Agaricomycetidae</taxon>
        <taxon>Agaricales</taxon>
        <taxon>Marasmiineae</taxon>
        <taxon>Mycenaceae</taxon>
        <taxon>Mycena</taxon>
    </lineage>
</organism>
<dbReference type="EMBL" id="JARJCM010000014">
    <property type="protein sequence ID" value="KAJ7041904.1"/>
    <property type="molecule type" value="Genomic_DNA"/>
</dbReference>
<comment type="caution">
    <text evidence="3">The sequence shown here is derived from an EMBL/GenBank/DDBJ whole genome shotgun (WGS) entry which is preliminary data.</text>
</comment>
<accession>A0AAD6XE37</accession>
<sequence length="344" mass="37334">MPAIQARDSSKTIGLLVGIIIGSIVLIIGIVVLVLSLLKRRRTVRYAPPPSTLEEFMSKAQRERQNYLGHRNNDSVGSESSGPLLHQTRHWEPQLPAQPSGLPPLRDNARYSYGAGDEDHELGPQVHAAPTTSTRSPPPGLHVAIPQSSAPIPTKSVDLPPLDDSPASLYSADSDSMYSQRSASTRMQTVDLSSPATRSPAPPVPALPQYLRPRSELPPEEPPLTRGDTVIVATLLKSRAKRLTGAPERSGTRTSRIERADSIREAPSPTSADEPTEHQRSWRRVKALPVHTLTAESAYSADSVDPSESFDETLEYYTSQLIDSPASPVSVASYDTVRPTRPAV</sequence>
<protein>
    <submittedName>
        <fullName evidence="3">Uncharacterized protein</fullName>
    </submittedName>
</protein>
<dbReference type="AlphaFoldDB" id="A0AAD6XE37"/>
<feature type="region of interest" description="Disordered" evidence="1">
    <location>
        <begin position="94"/>
        <end position="229"/>
    </location>
</feature>
<evidence type="ECO:0000313" key="4">
    <source>
        <dbReference type="Proteomes" id="UP001218188"/>
    </source>
</evidence>
<evidence type="ECO:0000256" key="2">
    <source>
        <dbReference type="SAM" id="Phobius"/>
    </source>
</evidence>
<keyword evidence="4" id="KW-1185">Reference proteome</keyword>
<dbReference type="Proteomes" id="UP001218188">
    <property type="component" value="Unassembled WGS sequence"/>
</dbReference>